<proteinExistence type="predicted"/>
<evidence type="ECO:0000313" key="2">
    <source>
        <dbReference type="EMBL" id="PFH46570.1"/>
    </source>
</evidence>
<dbReference type="STRING" id="703135.A0A2A9NFT7"/>
<organism evidence="2 3">
    <name type="scientific">Amanita thiersii Skay4041</name>
    <dbReference type="NCBI Taxonomy" id="703135"/>
    <lineage>
        <taxon>Eukaryota</taxon>
        <taxon>Fungi</taxon>
        <taxon>Dikarya</taxon>
        <taxon>Basidiomycota</taxon>
        <taxon>Agaricomycotina</taxon>
        <taxon>Agaricomycetes</taxon>
        <taxon>Agaricomycetidae</taxon>
        <taxon>Agaricales</taxon>
        <taxon>Pluteineae</taxon>
        <taxon>Amanitaceae</taxon>
        <taxon>Amanita</taxon>
    </lineage>
</organism>
<feature type="non-terminal residue" evidence="2">
    <location>
        <position position="236"/>
    </location>
</feature>
<dbReference type="SUPFAM" id="SSF54695">
    <property type="entry name" value="POZ domain"/>
    <property type="match status" value="1"/>
</dbReference>
<feature type="domain" description="BTB" evidence="1">
    <location>
        <begin position="27"/>
        <end position="101"/>
    </location>
</feature>
<protein>
    <recommendedName>
        <fullName evidence="1">BTB domain-containing protein</fullName>
    </recommendedName>
</protein>
<keyword evidence="3" id="KW-1185">Reference proteome</keyword>
<gene>
    <name evidence="2" type="ORF">AMATHDRAFT_199284</name>
</gene>
<dbReference type="InterPro" id="IPR000210">
    <property type="entry name" value="BTB/POZ_dom"/>
</dbReference>
<dbReference type="EMBL" id="KZ302178">
    <property type="protein sequence ID" value="PFH46570.1"/>
    <property type="molecule type" value="Genomic_DNA"/>
</dbReference>
<dbReference type="OrthoDB" id="9997739at2759"/>
<dbReference type="InterPro" id="IPR011333">
    <property type="entry name" value="SKP1/BTB/POZ_sf"/>
</dbReference>
<evidence type="ECO:0000259" key="1">
    <source>
        <dbReference type="PROSITE" id="PS50097"/>
    </source>
</evidence>
<dbReference type="SMART" id="SM00225">
    <property type="entry name" value="BTB"/>
    <property type="match status" value="1"/>
</dbReference>
<dbReference type="AlphaFoldDB" id="A0A2A9NFT7"/>
<name>A0A2A9NFT7_9AGAR</name>
<evidence type="ECO:0000313" key="3">
    <source>
        <dbReference type="Proteomes" id="UP000242287"/>
    </source>
</evidence>
<dbReference type="Pfam" id="PF00651">
    <property type="entry name" value="BTB"/>
    <property type="match status" value="1"/>
</dbReference>
<reference evidence="2 3" key="1">
    <citation type="submission" date="2014-02" db="EMBL/GenBank/DDBJ databases">
        <title>Transposable element dynamics among asymbiotic and ectomycorrhizal Amanita fungi.</title>
        <authorList>
            <consortium name="DOE Joint Genome Institute"/>
            <person name="Hess J."/>
            <person name="Skrede I."/>
            <person name="Wolfe B."/>
            <person name="LaButti K."/>
            <person name="Ohm R.A."/>
            <person name="Grigoriev I.V."/>
            <person name="Pringle A."/>
        </authorList>
    </citation>
    <scope>NUCLEOTIDE SEQUENCE [LARGE SCALE GENOMIC DNA]</scope>
    <source>
        <strain evidence="2 3">SKay4041</strain>
    </source>
</reference>
<sequence>MVGATQKNEFDSFVAVKKHEEYFLTGGDLFFLVDHVSFSVHRYFFERESLFFRSKLTSPVSPGSSVQGSSESTAIILDNVKPHEFAKFLWVFYNPKFSIYHAPVEDWTIILKLAHRWKFPEVKELAVRELELLAEPDIDRICTYHECDVDRNLLIPRYAALCEREDPLTVPEGFRLGMETVLMIARARESARGNLTPSGIRSPTAAHIEEDEMSGLIRHVFGIPSPAGLGGIGSPV</sequence>
<dbReference type="Gene3D" id="3.30.710.10">
    <property type="entry name" value="Potassium Channel Kv1.1, Chain A"/>
    <property type="match status" value="1"/>
</dbReference>
<accession>A0A2A9NFT7</accession>
<dbReference type="PROSITE" id="PS50097">
    <property type="entry name" value="BTB"/>
    <property type="match status" value="1"/>
</dbReference>
<dbReference type="Proteomes" id="UP000242287">
    <property type="component" value="Unassembled WGS sequence"/>
</dbReference>